<dbReference type="SUPFAM" id="SSF56436">
    <property type="entry name" value="C-type lectin-like"/>
    <property type="match status" value="1"/>
</dbReference>
<organism evidence="2 3">
    <name type="scientific">Lacihabitans lacunae</name>
    <dbReference type="NCBI Taxonomy" id="1028214"/>
    <lineage>
        <taxon>Bacteria</taxon>
        <taxon>Pseudomonadati</taxon>
        <taxon>Bacteroidota</taxon>
        <taxon>Cytophagia</taxon>
        <taxon>Cytophagales</taxon>
        <taxon>Leadbetterellaceae</taxon>
        <taxon>Lacihabitans</taxon>
    </lineage>
</organism>
<dbReference type="InterPro" id="IPR051043">
    <property type="entry name" value="Sulfatase_Mod_Factor_Kinase"/>
</dbReference>
<evidence type="ECO:0000313" key="3">
    <source>
        <dbReference type="Proteomes" id="UP001595616"/>
    </source>
</evidence>
<dbReference type="Pfam" id="PF03781">
    <property type="entry name" value="FGE-sulfatase"/>
    <property type="match status" value="1"/>
</dbReference>
<dbReference type="RefSeq" id="WP_379837698.1">
    <property type="nucleotide sequence ID" value="NZ_JBHRYQ010000001.1"/>
</dbReference>
<comment type="caution">
    <text evidence="2">The sequence shown here is derived from an EMBL/GenBank/DDBJ whole genome shotgun (WGS) entry which is preliminary data.</text>
</comment>
<evidence type="ECO:0000313" key="2">
    <source>
        <dbReference type="EMBL" id="MFC3811045.1"/>
    </source>
</evidence>
<name>A0ABV7YXK3_9BACT</name>
<feature type="domain" description="Sulfatase-modifying factor enzyme-like" evidence="1">
    <location>
        <begin position="35"/>
        <end position="255"/>
    </location>
</feature>
<protein>
    <submittedName>
        <fullName evidence="2">SUMF1/EgtB/PvdO family nonheme iron enzyme</fullName>
    </submittedName>
</protein>
<sequence>MKNILFAAFALLIWSCAKPKKIEEKDGMVLLEGQGNIKSFWIEKTPVTVADFDRFVSATHYITEAEKFGDAGYFDFKTGIWGLKKGCTWRYPLGTDTTAAPMDHPVTQVSWNDAVAYCKWVGKRLPTSEEFVFAEKNGEEDYEQNYTWGQNYEEEGKFKANFWQGSFPFYNTVEDGFLTTSPVGYFGYNKIHLADMGGNVWQWCSDQNPEKPGEWFQRGGSYLCDPKVCHGFKVGGISSSTQETSLPHVGFRCVKDI</sequence>
<dbReference type="Gene3D" id="3.90.1580.10">
    <property type="entry name" value="paralog of FGE (formylglycine-generating enzyme)"/>
    <property type="match status" value="1"/>
</dbReference>
<accession>A0ABV7YXK3</accession>
<keyword evidence="3" id="KW-1185">Reference proteome</keyword>
<dbReference type="InterPro" id="IPR005532">
    <property type="entry name" value="SUMF_dom"/>
</dbReference>
<dbReference type="InterPro" id="IPR042095">
    <property type="entry name" value="SUMF_sf"/>
</dbReference>
<proteinExistence type="predicted"/>
<gene>
    <name evidence="2" type="ORF">ACFOOI_10295</name>
</gene>
<dbReference type="PANTHER" id="PTHR23150:SF19">
    <property type="entry name" value="FORMYLGLYCINE-GENERATING ENZYME"/>
    <property type="match status" value="1"/>
</dbReference>
<reference evidence="3" key="1">
    <citation type="journal article" date="2019" name="Int. J. Syst. Evol. Microbiol.">
        <title>The Global Catalogue of Microorganisms (GCM) 10K type strain sequencing project: providing services to taxonomists for standard genome sequencing and annotation.</title>
        <authorList>
            <consortium name="The Broad Institute Genomics Platform"/>
            <consortium name="The Broad Institute Genome Sequencing Center for Infectious Disease"/>
            <person name="Wu L."/>
            <person name="Ma J."/>
        </authorList>
    </citation>
    <scope>NUCLEOTIDE SEQUENCE [LARGE SCALE GENOMIC DNA]</scope>
    <source>
        <strain evidence="3">CECT 7956</strain>
    </source>
</reference>
<evidence type="ECO:0000259" key="1">
    <source>
        <dbReference type="Pfam" id="PF03781"/>
    </source>
</evidence>
<dbReference type="EMBL" id="JBHRYQ010000001">
    <property type="protein sequence ID" value="MFC3811045.1"/>
    <property type="molecule type" value="Genomic_DNA"/>
</dbReference>
<dbReference type="Proteomes" id="UP001595616">
    <property type="component" value="Unassembled WGS sequence"/>
</dbReference>
<dbReference type="InterPro" id="IPR016187">
    <property type="entry name" value="CTDL_fold"/>
</dbReference>
<dbReference type="PANTHER" id="PTHR23150">
    <property type="entry name" value="SULFATASE MODIFYING FACTOR 1, 2"/>
    <property type="match status" value="1"/>
</dbReference>